<keyword evidence="7" id="KW-0067">ATP-binding</keyword>
<sequence length="500" mass="57434">MDVFKALGEHHAEILDAWVHRLLTDRSSPYCREPEADLRPLVNQATVAFRLVLDGGAWDDLDAFITFIARRRLSQGFKLSDVQKAFMMYQQVVAPILIREARDEERDEAIFRLGTCISQTVGKFSDFFQGLHEEYMRQQTVVLENEVRKRTRELSESESKYKALVEDIRDGYYVLHEGIIVYANNAFCGMHGRTMKGIVGMPFLELVAPESRADVERSYEQNRTNQASSLVEYFRLHPDGRKLPTETLAKFSFYEGKAANLGICRDISERRELEQKTREAEMLNALAQQAASLAHDIRNPLTAIKMNVQMLAAELKDNPTYHRLIEISQKEVESIERSVLEMMDLARPFRLNRETVLLRPFIKDCVEALRSRMAHKEVRASLRLSPELDQLRMDPHRIEQTLVNLLFNAIEAVPRGGHIYVSSGLMEFRGRHWGRICVADNGPGIPKELLPYYFDEKRNRRIGLGLDNVKKIVEAHGGAVDVSLRRPRGLNVCLRLPLEQ</sequence>
<dbReference type="Gene3D" id="1.10.287.130">
    <property type="match status" value="1"/>
</dbReference>
<evidence type="ECO:0000256" key="4">
    <source>
        <dbReference type="ARBA" id="ARBA00022679"/>
    </source>
</evidence>
<dbReference type="CDD" id="cd00075">
    <property type="entry name" value="HATPase"/>
    <property type="match status" value="1"/>
</dbReference>
<keyword evidence="12" id="KW-1185">Reference proteome</keyword>
<dbReference type="SMART" id="SM00388">
    <property type="entry name" value="HisKA"/>
    <property type="match status" value="1"/>
</dbReference>
<keyword evidence="8" id="KW-0902">Two-component regulatory system</keyword>
<evidence type="ECO:0000313" key="12">
    <source>
        <dbReference type="Proteomes" id="UP000319449"/>
    </source>
</evidence>
<dbReference type="PROSITE" id="PS50112">
    <property type="entry name" value="PAS"/>
    <property type="match status" value="1"/>
</dbReference>
<dbReference type="InterPro" id="IPR005467">
    <property type="entry name" value="His_kinase_dom"/>
</dbReference>
<dbReference type="Pfam" id="PF13426">
    <property type="entry name" value="PAS_9"/>
    <property type="match status" value="1"/>
</dbReference>
<keyword evidence="4" id="KW-0808">Transferase</keyword>
<dbReference type="RefSeq" id="WP_170242037.1">
    <property type="nucleotide sequence ID" value="NZ_VLLN01000030.1"/>
</dbReference>
<dbReference type="InterPro" id="IPR025751">
    <property type="entry name" value="RsbRD_N_dom"/>
</dbReference>
<gene>
    <name evidence="11" type="ORF">JN12_03502</name>
</gene>
<name>A0A562V8W3_9BACT</name>
<dbReference type="Pfam" id="PF14361">
    <property type="entry name" value="RsbRD_N"/>
    <property type="match status" value="1"/>
</dbReference>
<dbReference type="InterPro" id="IPR004358">
    <property type="entry name" value="Sig_transdc_His_kin-like_C"/>
</dbReference>
<dbReference type="Gene3D" id="3.30.450.20">
    <property type="entry name" value="PAS domain"/>
    <property type="match status" value="1"/>
</dbReference>
<feature type="domain" description="PAS" evidence="10">
    <location>
        <begin position="177"/>
        <end position="226"/>
    </location>
</feature>
<dbReference type="Pfam" id="PF02518">
    <property type="entry name" value="HATPase_c"/>
    <property type="match status" value="1"/>
</dbReference>
<organism evidence="11 12">
    <name type="scientific">Geobacter argillaceus</name>
    <dbReference type="NCBI Taxonomy" id="345631"/>
    <lineage>
        <taxon>Bacteria</taxon>
        <taxon>Pseudomonadati</taxon>
        <taxon>Thermodesulfobacteriota</taxon>
        <taxon>Desulfuromonadia</taxon>
        <taxon>Geobacterales</taxon>
        <taxon>Geobacteraceae</taxon>
        <taxon>Geobacter</taxon>
    </lineage>
</organism>
<evidence type="ECO:0000259" key="9">
    <source>
        <dbReference type="PROSITE" id="PS50109"/>
    </source>
</evidence>
<protein>
    <recommendedName>
        <fullName evidence="2">histidine kinase</fullName>
        <ecNumber evidence="2">2.7.13.3</ecNumber>
    </recommendedName>
</protein>
<evidence type="ECO:0000256" key="1">
    <source>
        <dbReference type="ARBA" id="ARBA00000085"/>
    </source>
</evidence>
<dbReference type="SUPFAM" id="SSF55874">
    <property type="entry name" value="ATPase domain of HSP90 chaperone/DNA topoisomerase II/histidine kinase"/>
    <property type="match status" value="1"/>
</dbReference>
<keyword evidence="3" id="KW-0597">Phosphoprotein</keyword>
<dbReference type="GO" id="GO:0000155">
    <property type="term" value="F:phosphorelay sensor kinase activity"/>
    <property type="evidence" value="ECO:0007669"/>
    <property type="project" value="InterPro"/>
</dbReference>
<dbReference type="PROSITE" id="PS50109">
    <property type="entry name" value="HIS_KIN"/>
    <property type="match status" value="1"/>
</dbReference>
<feature type="domain" description="Histidine kinase" evidence="9">
    <location>
        <begin position="292"/>
        <end position="500"/>
    </location>
</feature>
<comment type="caution">
    <text evidence="11">The sequence shown here is derived from an EMBL/GenBank/DDBJ whole genome shotgun (WGS) entry which is preliminary data.</text>
</comment>
<evidence type="ECO:0000259" key="10">
    <source>
        <dbReference type="PROSITE" id="PS50112"/>
    </source>
</evidence>
<evidence type="ECO:0000256" key="2">
    <source>
        <dbReference type="ARBA" id="ARBA00012438"/>
    </source>
</evidence>
<dbReference type="PANTHER" id="PTHR43065">
    <property type="entry name" value="SENSOR HISTIDINE KINASE"/>
    <property type="match status" value="1"/>
</dbReference>
<evidence type="ECO:0000256" key="5">
    <source>
        <dbReference type="ARBA" id="ARBA00022741"/>
    </source>
</evidence>
<dbReference type="Pfam" id="PF00512">
    <property type="entry name" value="HisKA"/>
    <property type="match status" value="1"/>
</dbReference>
<evidence type="ECO:0000256" key="6">
    <source>
        <dbReference type="ARBA" id="ARBA00022777"/>
    </source>
</evidence>
<dbReference type="GO" id="GO:0005524">
    <property type="term" value="F:ATP binding"/>
    <property type="evidence" value="ECO:0007669"/>
    <property type="project" value="UniProtKB-KW"/>
</dbReference>
<dbReference type="CDD" id="cd00130">
    <property type="entry name" value="PAS"/>
    <property type="match status" value="1"/>
</dbReference>
<dbReference type="InterPro" id="IPR035965">
    <property type="entry name" value="PAS-like_dom_sf"/>
</dbReference>
<dbReference type="InterPro" id="IPR000014">
    <property type="entry name" value="PAS"/>
</dbReference>
<evidence type="ECO:0000256" key="8">
    <source>
        <dbReference type="ARBA" id="ARBA00023012"/>
    </source>
</evidence>
<dbReference type="SMART" id="SM00387">
    <property type="entry name" value="HATPase_c"/>
    <property type="match status" value="1"/>
</dbReference>
<dbReference type="AlphaFoldDB" id="A0A562V8W3"/>
<dbReference type="PRINTS" id="PR00344">
    <property type="entry name" value="BCTRLSENSOR"/>
</dbReference>
<keyword evidence="5" id="KW-0547">Nucleotide-binding</keyword>
<evidence type="ECO:0000313" key="11">
    <source>
        <dbReference type="EMBL" id="TWJ14167.1"/>
    </source>
</evidence>
<reference evidence="11 12" key="1">
    <citation type="submission" date="2019-07" db="EMBL/GenBank/DDBJ databases">
        <title>Genomic Encyclopedia of Archaeal and Bacterial Type Strains, Phase II (KMG-II): from individual species to whole genera.</title>
        <authorList>
            <person name="Goeker M."/>
        </authorList>
    </citation>
    <scope>NUCLEOTIDE SEQUENCE [LARGE SCALE GENOMIC DNA]</scope>
    <source>
        <strain evidence="11 12">ATCC BAA-1139</strain>
    </source>
</reference>
<dbReference type="InterPro" id="IPR036890">
    <property type="entry name" value="HATPase_C_sf"/>
</dbReference>
<dbReference type="InterPro" id="IPR036097">
    <property type="entry name" value="HisK_dim/P_sf"/>
</dbReference>
<dbReference type="EMBL" id="VLLN01000030">
    <property type="protein sequence ID" value="TWJ14167.1"/>
    <property type="molecule type" value="Genomic_DNA"/>
</dbReference>
<dbReference type="InterPro" id="IPR003661">
    <property type="entry name" value="HisK_dim/P_dom"/>
</dbReference>
<dbReference type="NCBIfam" id="TIGR00229">
    <property type="entry name" value="sensory_box"/>
    <property type="match status" value="1"/>
</dbReference>
<dbReference type="Proteomes" id="UP000319449">
    <property type="component" value="Unassembled WGS sequence"/>
</dbReference>
<evidence type="ECO:0000256" key="7">
    <source>
        <dbReference type="ARBA" id="ARBA00022840"/>
    </source>
</evidence>
<proteinExistence type="predicted"/>
<dbReference type="SUPFAM" id="SSF55785">
    <property type="entry name" value="PYP-like sensor domain (PAS domain)"/>
    <property type="match status" value="1"/>
</dbReference>
<dbReference type="CDD" id="cd00082">
    <property type="entry name" value="HisKA"/>
    <property type="match status" value="1"/>
</dbReference>
<dbReference type="SUPFAM" id="SSF47384">
    <property type="entry name" value="Homodimeric domain of signal transducing histidine kinase"/>
    <property type="match status" value="1"/>
</dbReference>
<evidence type="ECO:0000256" key="3">
    <source>
        <dbReference type="ARBA" id="ARBA00022553"/>
    </source>
</evidence>
<dbReference type="SMART" id="SM00091">
    <property type="entry name" value="PAS"/>
    <property type="match status" value="1"/>
</dbReference>
<comment type="catalytic activity">
    <reaction evidence="1">
        <text>ATP + protein L-histidine = ADP + protein N-phospho-L-histidine.</text>
        <dbReference type="EC" id="2.7.13.3"/>
    </reaction>
</comment>
<keyword evidence="6 11" id="KW-0418">Kinase</keyword>
<accession>A0A562V8W3</accession>
<dbReference type="InterPro" id="IPR003594">
    <property type="entry name" value="HATPase_dom"/>
</dbReference>
<dbReference type="EC" id="2.7.13.3" evidence="2"/>
<dbReference type="Gene3D" id="3.30.565.10">
    <property type="entry name" value="Histidine kinase-like ATPase, C-terminal domain"/>
    <property type="match status" value="1"/>
</dbReference>
<dbReference type="PANTHER" id="PTHR43065:SF10">
    <property type="entry name" value="PEROXIDE STRESS-ACTIVATED HISTIDINE KINASE MAK3"/>
    <property type="match status" value="1"/>
</dbReference>